<protein>
    <recommendedName>
        <fullName evidence="3">Reverse transcriptase domain-containing protein</fullName>
    </recommendedName>
</protein>
<gene>
    <name evidence="1" type="ORF">LIER_14603</name>
</gene>
<evidence type="ECO:0000313" key="2">
    <source>
        <dbReference type="Proteomes" id="UP001454036"/>
    </source>
</evidence>
<accession>A0AAV3Q1C5</accession>
<comment type="caution">
    <text evidence="1">The sequence shown here is derived from an EMBL/GenBank/DDBJ whole genome shotgun (WGS) entry which is preliminary data.</text>
</comment>
<sequence length="142" mass="15817">MSKKKALFVASAELQCFYKFSKFIKLVQALFSCRQILLGANFTTEDVKRSLFSVRKGKAPGPNGLPGRFLKKFNLTLITLIPKVPNPVEIKHFRPIALCNTIAKLVAKVLAGRLKKILATIVSKSQSAFIPNRLITDNTSFH</sequence>
<name>A0AAV3Q1C5_LITER</name>
<evidence type="ECO:0008006" key="3">
    <source>
        <dbReference type="Google" id="ProtNLM"/>
    </source>
</evidence>
<reference evidence="1 2" key="1">
    <citation type="submission" date="2024-01" db="EMBL/GenBank/DDBJ databases">
        <title>The complete chloroplast genome sequence of Lithospermum erythrorhizon: insights into the phylogenetic relationship among Boraginaceae species and the maternal lineages of purple gromwells.</title>
        <authorList>
            <person name="Okada T."/>
            <person name="Watanabe K."/>
        </authorList>
    </citation>
    <scope>NUCLEOTIDE SEQUENCE [LARGE SCALE GENOMIC DNA]</scope>
</reference>
<keyword evidence="2" id="KW-1185">Reference proteome</keyword>
<dbReference type="EMBL" id="BAABME010003077">
    <property type="protein sequence ID" value="GAA0157305.1"/>
    <property type="molecule type" value="Genomic_DNA"/>
</dbReference>
<evidence type="ECO:0000313" key="1">
    <source>
        <dbReference type="EMBL" id="GAA0157305.1"/>
    </source>
</evidence>
<dbReference type="AlphaFoldDB" id="A0AAV3Q1C5"/>
<dbReference type="PANTHER" id="PTHR46890">
    <property type="entry name" value="NON-LTR RETROLELEMENT REVERSE TRANSCRIPTASE-LIKE PROTEIN-RELATED"/>
    <property type="match status" value="1"/>
</dbReference>
<dbReference type="InterPro" id="IPR052343">
    <property type="entry name" value="Retrotransposon-Effector_Assoc"/>
</dbReference>
<proteinExistence type="predicted"/>
<organism evidence="1 2">
    <name type="scientific">Lithospermum erythrorhizon</name>
    <name type="common">Purple gromwell</name>
    <name type="synonym">Lithospermum officinale var. erythrorhizon</name>
    <dbReference type="NCBI Taxonomy" id="34254"/>
    <lineage>
        <taxon>Eukaryota</taxon>
        <taxon>Viridiplantae</taxon>
        <taxon>Streptophyta</taxon>
        <taxon>Embryophyta</taxon>
        <taxon>Tracheophyta</taxon>
        <taxon>Spermatophyta</taxon>
        <taxon>Magnoliopsida</taxon>
        <taxon>eudicotyledons</taxon>
        <taxon>Gunneridae</taxon>
        <taxon>Pentapetalae</taxon>
        <taxon>asterids</taxon>
        <taxon>lamiids</taxon>
        <taxon>Boraginales</taxon>
        <taxon>Boraginaceae</taxon>
        <taxon>Boraginoideae</taxon>
        <taxon>Lithospermeae</taxon>
        <taxon>Lithospermum</taxon>
    </lineage>
</organism>
<dbReference type="Proteomes" id="UP001454036">
    <property type="component" value="Unassembled WGS sequence"/>
</dbReference>
<dbReference type="PANTHER" id="PTHR46890:SF48">
    <property type="entry name" value="RNA-DIRECTED DNA POLYMERASE"/>
    <property type="match status" value="1"/>
</dbReference>